<feature type="binding site" evidence="4">
    <location>
        <position position="191"/>
    </location>
    <ligand>
        <name>phosphate</name>
        <dbReference type="ChEBI" id="CHEBI:43474"/>
    </ligand>
</feature>
<dbReference type="GO" id="GO:0005829">
    <property type="term" value="C:cytosol"/>
    <property type="evidence" value="ECO:0007669"/>
    <property type="project" value="TreeGrafter"/>
</dbReference>
<feature type="binding site" evidence="4">
    <location>
        <position position="190"/>
    </location>
    <ligand>
        <name>substrate</name>
    </ligand>
</feature>
<organism evidence="7 8">
    <name type="scientific">Scylla paramamosain</name>
    <name type="common">Mud crab</name>
    <dbReference type="NCBI Taxonomy" id="85552"/>
    <lineage>
        <taxon>Eukaryota</taxon>
        <taxon>Metazoa</taxon>
        <taxon>Ecdysozoa</taxon>
        <taxon>Arthropoda</taxon>
        <taxon>Crustacea</taxon>
        <taxon>Multicrustacea</taxon>
        <taxon>Malacostraca</taxon>
        <taxon>Eumalacostraca</taxon>
        <taxon>Eucarida</taxon>
        <taxon>Decapoda</taxon>
        <taxon>Pleocyemata</taxon>
        <taxon>Brachyura</taxon>
        <taxon>Eubrachyura</taxon>
        <taxon>Portunoidea</taxon>
        <taxon>Portunidae</taxon>
        <taxon>Portuninae</taxon>
        <taxon>Scylla</taxon>
    </lineage>
</organism>
<dbReference type="SUPFAM" id="SSF53167">
    <property type="entry name" value="Purine and uridine phosphorylases"/>
    <property type="match status" value="1"/>
</dbReference>
<dbReference type="CDD" id="cd09010">
    <property type="entry name" value="MTAP_SsMTAPII_like_MTIP"/>
    <property type="match status" value="1"/>
</dbReference>
<keyword evidence="2 4" id="KW-0808">Transferase</keyword>
<dbReference type="GO" id="GO:0017061">
    <property type="term" value="F:S-methyl-5-thioadenosine phosphorylase activity"/>
    <property type="evidence" value="ECO:0007669"/>
    <property type="project" value="UniProtKB-UniRule"/>
</dbReference>
<dbReference type="AlphaFoldDB" id="A0AAW0TNR8"/>
<feature type="site" description="Important for substrate specificity" evidence="4">
    <location>
        <position position="172"/>
    </location>
</feature>
<dbReference type="Pfam" id="PF01048">
    <property type="entry name" value="PNP_UDP_1"/>
    <property type="match status" value="1"/>
</dbReference>
<dbReference type="InterPro" id="IPR035994">
    <property type="entry name" value="Nucleoside_phosphorylase_sf"/>
</dbReference>
<comment type="similarity">
    <text evidence="4">Belongs to the PNP/MTAP phosphorylase family. MTAP subfamily.</text>
</comment>
<dbReference type="InterPro" id="IPR010044">
    <property type="entry name" value="MTAP"/>
</dbReference>
<keyword evidence="8" id="KW-1185">Reference proteome</keyword>
<dbReference type="EMBL" id="JARAKH010000027">
    <property type="protein sequence ID" value="KAK8389389.1"/>
    <property type="molecule type" value="Genomic_DNA"/>
</dbReference>
<evidence type="ECO:0000256" key="3">
    <source>
        <dbReference type="ARBA" id="ARBA00022726"/>
    </source>
</evidence>
<dbReference type="PANTHER" id="PTHR42679">
    <property type="entry name" value="S-METHYL-5'-THIOADENOSINE PHOSPHORYLASE"/>
    <property type="match status" value="1"/>
</dbReference>
<evidence type="ECO:0000259" key="6">
    <source>
        <dbReference type="Pfam" id="PF01048"/>
    </source>
</evidence>
<dbReference type="GO" id="GO:0006166">
    <property type="term" value="P:purine ribonucleoside salvage"/>
    <property type="evidence" value="ECO:0007669"/>
    <property type="project" value="UniProtKB-KW"/>
</dbReference>
<comment type="subunit">
    <text evidence="4">Homotrimer.</text>
</comment>
<comment type="pathway">
    <text evidence="4">Amino-acid biosynthesis; L-methionine biosynthesis via salvage pathway; S-methyl-5-thio-alpha-D-ribose 1-phosphate from S-methyl-5'-thioadenosine (phosphorylase route): step 1/1.</text>
</comment>
<gene>
    <name evidence="7" type="ORF">O3P69_008854</name>
</gene>
<keyword evidence="4" id="KW-0963">Cytoplasm</keyword>
<dbReference type="PROSITE" id="PS01240">
    <property type="entry name" value="PNP_MTAP_2"/>
    <property type="match status" value="1"/>
</dbReference>
<protein>
    <recommendedName>
        <fullName evidence="4">S-methyl-5'-thioadenosine phosphorylase</fullName>
        <ecNumber evidence="4">2.4.2.28</ecNumber>
    </recommendedName>
    <alternativeName>
        <fullName evidence="4">5'-methylthioadenosine phosphorylase</fullName>
        <shortName evidence="4">MTA phosphorylase</shortName>
        <shortName evidence="4">MTAP</shortName>
        <shortName evidence="4">MTAPase</shortName>
    </alternativeName>
</protein>
<feature type="binding site" evidence="4">
    <location>
        <begin position="214"/>
        <end position="216"/>
    </location>
    <ligand>
        <name>substrate</name>
    </ligand>
</feature>
<evidence type="ECO:0000256" key="1">
    <source>
        <dbReference type="ARBA" id="ARBA00022676"/>
    </source>
</evidence>
<evidence type="ECO:0000313" key="8">
    <source>
        <dbReference type="Proteomes" id="UP001487740"/>
    </source>
</evidence>
<feature type="site" description="Important for substrate specificity" evidence="4">
    <location>
        <position position="227"/>
    </location>
</feature>
<dbReference type="GO" id="GO:0019509">
    <property type="term" value="P:L-methionine salvage from methylthioadenosine"/>
    <property type="evidence" value="ECO:0007669"/>
    <property type="project" value="UniProtKB-UniRule"/>
</dbReference>
<evidence type="ECO:0000256" key="4">
    <source>
        <dbReference type="HAMAP-Rule" id="MF_03155"/>
    </source>
</evidence>
<dbReference type="Gene3D" id="3.40.50.1580">
    <property type="entry name" value="Nucleoside phosphorylase domain"/>
    <property type="match status" value="1"/>
</dbReference>
<feature type="binding site" evidence="4">
    <location>
        <position position="12"/>
    </location>
    <ligand>
        <name>phosphate</name>
        <dbReference type="ChEBI" id="CHEBI:43474"/>
    </ligand>
</feature>
<feature type="binding site" evidence="4">
    <location>
        <begin position="87"/>
        <end position="88"/>
    </location>
    <ligand>
        <name>phosphate</name>
        <dbReference type="ChEBI" id="CHEBI:43474"/>
    </ligand>
</feature>
<feature type="binding site" evidence="4">
    <location>
        <begin position="54"/>
        <end position="55"/>
    </location>
    <ligand>
        <name>phosphate</name>
        <dbReference type="ChEBI" id="CHEBI:43474"/>
    </ligand>
</feature>
<evidence type="ECO:0000256" key="2">
    <source>
        <dbReference type="ARBA" id="ARBA00022679"/>
    </source>
</evidence>
<comment type="catalytic activity">
    <reaction evidence="4">
        <text>S-methyl-5'-thioadenosine + phosphate = 5-(methylsulfanyl)-alpha-D-ribose 1-phosphate + adenine</text>
        <dbReference type="Rhea" id="RHEA:11852"/>
        <dbReference type="ChEBI" id="CHEBI:16708"/>
        <dbReference type="ChEBI" id="CHEBI:17509"/>
        <dbReference type="ChEBI" id="CHEBI:43474"/>
        <dbReference type="ChEBI" id="CHEBI:58533"/>
        <dbReference type="EC" id="2.4.2.28"/>
    </reaction>
</comment>
<dbReference type="EC" id="2.4.2.28" evidence="4"/>
<accession>A0AAW0TNR8</accession>
<feature type="compositionally biased region" description="Low complexity" evidence="5">
    <location>
        <begin position="306"/>
        <end position="319"/>
    </location>
</feature>
<comment type="subcellular location">
    <subcellularLocation>
        <location evidence="4">Cytoplasm</location>
    </subcellularLocation>
    <subcellularLocation>
        <location evidence="4">Nucleus</location>
    </subcellularLocation>
</comment>
<comment type="caution">
    <text evidence="7">The sequence shown here is derived from an EMBL/GenBank/DDBJ whole genome shotgun (WGS) entry which is preliminary data.</text>
</comment>
<dbReference type="NCBIfam" id="TIGR01694">
    <property type="entry name" value="MTAP"/>
    <property type="match status" value="1"/>
</dbReference>
<keyword evidence="3 4" id="KW-0660">Purine salvage</keyword>
<reference evidence="7 8" key="1">
    <citation type="submission" date="2023-03" db="EMBL/GenBank/DDBJ databases">
        <title>High-quality genome of Scylla paramamosain provides insights in environmental adaptation.</title>
        <authorList>
            <person name="Zhang L."/>
        </authorList>
    </citation>
    <scope>NUCLEOTIDE SEQUENCE [LARGE SCALE GENOMIC DNA]</scope>
    <source>
        <strain evidence="7">LZ_2023a</strain>
        <tissue evidence="7">Muscle</tissue>
    </source>
</reference>
<keyword evidence="1 4" id="KW-0328">Glycosyltransferase</keyword>
<dbReference type="InterPro" id="IPR018099">
    <property type="entry name" value="Purine_phosphorylase-2_CS"/>
</dbReference>
<dbReference type="HAMAP" id="MF_01963">
    <property type="entry name" value="MTAP"/>
    <property type="match status" value="1"/>
</dbReference>
<name>A0AAW0TNR8_SCYPA</name>
<evidence type="ECO:0000256" key="5">
    <source>
        <dbReference type="SAM" id="MobiDB-lite"/>
    </source>
</evidence>
<evidence type="ECO:0000313" key="7">
    <source>
        <dbReference type="EMBL" id="KAK8389389.1"/>
    </source>
</evidence>
<dbReference type="Proteomes" id="UP001487740">
    <property type="component" value="Unassembled WGS sequence"/>
</dbReference>
<feature type="region of interest" description="Disordered" evidence="5">
    <location>
        <begin position="306"/>
        <end position="325"/>
    </location>
</feature>
<keyword evidence="4" id="KW-0539">Nucleus</keyword>
<dbReference type="FunFam" id="3.40.50.1580:FF:000012">
    <property type="entry name" value="Probable 6-oxopurine nucleoside phosphorylase"/>
    <property type="match status" value="1"/>
</dbReference>
<dbReference type="InterPro" id="IPR000845">
    <property type="entry name" value="Nucleoside_phosphorylase_d"/>
</dbReference>
<proteinExistence type="inferred from homology"/>
<dbReference type="PANTHER" id="PTHR42679:SF2">
    <property type="entry name" value="S-METHYL-5'-THIOADENOSINE PHOSPHORYLASE"/>
    <property type="match status" value="1"/>
</dbReference>
<comment type="function">
    <text evidence="4">Catalyzes the reversible phosphorylation of S-methyl-5'-thioadenosine (MTA) to adenine and 5-methylthioribose-1-phosphate. Involved in the breakdown of MTA, a major by-product of polyamine biosynthesis. Responsible for the first step in the methionine salvage pathway after MTA has been generated from S-adenosylmethionine. Has broad substrate specificity with 6-aminopurine nucleosides as preferred substrates.</text>
</comment>
<sequence>MTPVKIGIIGGSGLNNPDLFEVTSESPQDTPYGPPSDILREGLIGGVPCVLLARHGRKHTIMPTKVNYRANLWALKERGCTHVLVSTACGSLQENIHPGDFVILDQFIDRTTKRSQTFYDGEEGHPPGILHLPMGTPFCSDTTTHLKECCEALGYTVHPTGTVVTIEGPRFSSKAESRMFRQWGADVINMTTVPEVVLARELGMCYAAIAMATDYDSWREGHEAVTVEAVMATFRSNAEKAINVLKMAVAKIAAEDWSQRISALKNSCHDVEPVPVSSPSSDVNELEVATEGNSMLDISYPLHVSRSSTPLPTNSTTTNVAPSRPTQKKCRTAMSDDVLMTINEHFKKPREQKIEDKHDVFGKNVAHKLRGLDNLQRIMAEKIINDALFEAEMGNLTHHHKLLPVPVTNTQFPIQHNVFPQPSATPRTVPHTMPHTSLHLPSLSSTMDPLAQAISVLNEIP</sequence>
<dbReference type="GO" id="GO:0005634">
    <property type="term" value="C:nucleus"/>
    <property type="evidence" value="ECO:0007669"/>
    <property type="project" value="UniProtKB-SubCell"/>
</dbReference>
<feature type="domain" description="Nucleoside phosphorylase" evidence="6">
    <location>
        <begin position="5"/>
        <end position="248"/>
    </location>
</feature>